<dbReference type="RefSeq" id="WP_156597510.1">
    <property type="nucleotide sequence ID" value="NZ_CACRTW010000004.1"/>
</dbReference>
<feature type="chain" id="PRO_5026872937" description="Ig-like domain-containing protein" evidence="3">
    <location>
        <begin position="33"/>
        <end position="1517"/>
    </location>
</feature>
<dbReference type="InterPro" id="IPR008930">
    <property type="entry name" value="Terpenoid_cyclase/PrenylTrfase"/>
</dbReference>
<evidence type="ECO:0000256" key="2">
    <source>
        <dbReference type="SAM" id="Phobius"/>
    </source>
</evidence>
<feature type="region of interest" description="Disordered" evidence="1">
    <location>
        <begin position="1384"/>
        <end position="1488"/>
    </location>
</feature>
<feature type="region of interest" description="Disordered" evidence="1">
    <location>
        <begin position="48"/>
        <end position="83"/>
    </location>
</feature>
<feature type="compositionally biased region" description="Low complexity" evidence="1">
    <location>
        <begin position="1463"/>
        <end position="1479"/>
    </location>
</feature>
<dbReference type="EMBL" id="CACRTW010000004">
    <property type="protein sequence ID" value="VYT72753.1"/>
    <property type="molecule type" value="Genomic_DNA"/>
</dbReference>
<keyword evidence="2" id="KW-0472">Membrane</keyword>
<evidence type="ECO:0008006" key="5">
    <source>
        <dbReference type="Google" id="ProtNLM"/>
    </source>
</evidence>
<feature type="compositionally biased region" description="Gly residues" evidence="1">
    <location>
        <begin position="1418"/>
        <end position="1430"/>
    </location>
</feature>
<dbReference type="SUPFAM" id="SSF48239">
    <property type="entry name" value="Terpenoid cyclases/Protein prenyltransferases"/>
    <property type="match status" value="1"/>
</dbReference>
<reference evidence="4" key="1">
    <citation type="submission" date="2019-11" db="EMBL/GenBank/DDBJ databases">
        <authorList>
            <person name="Feng L."/>
        </authorList>
    </citation>
    <scope>NUCLEOTIDE SEQUENCE</scope>
    <source>
        <strain evidence="4">CaerofaciensLFYP39</strain>
    </source>
</reference>
<evidence type="ECO:0000256" key="3">
    <source>
        <dbReference type="SAM" id="SignalP"/>
    </source>
</evidence>
<accession>A0A6N2Z2N2</accession>
<dbReference type="Pfam" id="PF07554">
    <property type="entry name" value="FIVAR"/>
    <property type="match status" value="1"/>
</dbReference>
<dbReference type="CDD" id="cd00688">
    <property type="entry name" value="ISOPREN_C2_like"/>
    <property type="match status" value="1"/>
</dbReference>
<feature type="signal peptide" evidence="3">
    <location>
        <begin position="1"/>
        <end position="32"/>
    </location>
</feature>
<keyword evidence="2" id="KW-0812">Transmembrane</keyword>
<evidence type="ECO:0000256" key="1">
    <source>
        <dbReference type="SAM" id="MobiDB-lite"/>
    </source>
</evidence>
<feature type="compositionally biased region" description="Basic and acidic residues" evidence="1">
    <location>
        <begin position="1452"/>
        <end position="1462"/>
    </location>
</feature>
<gene>
    <name evidence="4" type="ORF">CALFYP39_00438</name>
</gene>
<keyword evidence="2" id="KW-1133">Transmembrane helix</keyword>
<feature type="compositionally biased region" description="Low complexity" evidence="1">
    <location>
        <begin position="1402"/>
        <end position="1417"/>
    </location>
</feature>
<dbReference type="Gene3D" id="2.160.20.110">
    <property type="match status" value="2"/>
</dbReference>
<sequence length="1517" mass="155834">MLNNIRTGTRKFLVVLMAFIFASSSTGMTAFAEEVSTGVAAAADQVTATGDAGQGSPDEDEPPADAETGMADGGSTQEQEGSGVAVQSIASEETVPAAQVEEAGSLAKVVRSGETVVVNDAADMPETIEAGATVKLGANISMGADQQIETVDGTLDGQGHTVTINGKAVANNVTGSIQNLGVTGSVSSTDNVGSIAMKLSGTIQMCWSTASVNLSGWNGYAGGLVGGMTSGKIVNSYFAGSGVEMNGGLVGEAQAGSLSNCLYTVGYSPAEMNYGGFNKGNAAKAADLSSAESLAVLNTDVPSTGFSWVSNGGLPLLVSGSAPVVVNKDALVAAITAAEALNESDYTADSWSAFTAALADAKIVNGSDDVSQSDVNAAVKTLNDAKEALEKKKPTAPVAQPENVKHIKSQDDFMNMNVKNASNYYVLDNDIVIDDEWFFGPTGELNCTFDGQGHTITFNNGGGVKSLFASVGSTGVIQNVSFAGELKQAADGKSFGPLGNQMKGAVINCSTSVTGKGAVGFARTLEGGVISNCVSTATSTGGVLFASYGSGQLINTYWQEGLTNRVVFPAKALVNSYAVDADDMKTAAFVENLNVNRGENGSVWGMGSDGLPYLGENQDYESPKGPATNNKYEVTFTSASTGKTVTAADGVLYPSPDDVVVGENGAACVSGTLELKDLPTDAKVTWGTPDANKGDIAVNEETGLLHVYNDAVGTVTATLHKDDGTSEDIATVVVKAVSKPIDDFQIWYNGENVTGGNIAVTGSEVKNLEVRVHYTDAAEGEYTPVSYARFRFAGTPSNVICSNPGSACFYFKKSGEATISVSSRTNTDIASKSVTVTSSYVPATSVSLGYNEDGETVYLHGRNPLAKGAFLTDKAAPVVGPENASDRACYTVTSSDSAVAEYTTSGEIGFTPYKAGKTTFEATVENQDGSVISSGKREVTYAYRNPLKSVTITNVPASVKAGKTVELNLSYTGENDAEGWSVSEPGMKWSVTTEEGRDASDAVSIDRRALGDWKHVDGAPDDGLFVASGAYVLTANKAGTYTVTGTPIDRTAGAQAISFEITVDGIVASPDNEAKADEGALSAAKYFDVNRTIDAYTYGQEWEIYAFATSGRKIDDALIANYKKSLAVHKAEWSGNTAKVTDCERVALALTALGEDITSFDGVNLVADICSHEDLVASANNVVYALIALDEADISNEVLRASGSSWTRAQLVCALLSFQNPDGGFTIDAGGASNIDMTAIALQALAPYVDDDACAVDLASNGQPSVASAVDNALGFLRGQMNGLCDFGSVESNAQVLLALVALGKDPVNTKNGFATGANSLISAICAYEVADGKGYAHTMGSDGKPGNANALATVQALRALSAYKSAGSGVSWSKIGGVKAGVVEPGGSIKPVTPEVPVPTVPTKNPTPAVMPTGSQRGDGSGDKQGGSGMQEVVASQDGSKSEMSQNVDANKGESDKKSGSDESSGSKTTSAAAASRKGALDGRGGVNPVAVTGVAVGIVCLAAIGAWFVRSRKNA</sequence>
<dbReference type="Gene3D" id="1.50.10.20">
    <property type="match status" value="1"/>
</dbReference>
<evidence type="ECO:0000313" key="4">
    <source>
        <dbReference type="EMBL" id="VYT72753.1"/>
    </source>
</evidence>
<feature type="compositionally biased region" description="Polar residues" evidence="1">
    <location>
        <begin position="1438"/>
        <end position="1450"/>
    </location>
</feature>
<protein>
    <recommendedName>
        <fullName evidence="5">Ig-like domain-containing protein</fullName>
    </recommendedName>
</protein>
<dbReference type="Gene3D" id="1.20.1270.90">
    <property type="entry name" value="AF1782-like"/>
    <property type="match status" value="1"/>
</dbReference>
<proteinExistence type="predicted"/>
<organism evidence="4">
    <name type="scientific">Collinsella aerofaciens</name>
    <dbReference type="NCBI Taxonomy" id="74426"/>
    <lineage>
        <taxon>Bacteria</taxon>
        <taxon>Bacillati</taxon>
        <taxon>Actinomycetota</taxon>
        <taxon>Coriobacteriia</taxon>
        <taxon>Coriobacteriales</taxon>
        <taxon>Coriobacteriaceae</taxon>
        <taxon>Collinsella</taxon>
    </lineage>
</organism>
<name>A0A6N2Z2N2_9ACTN</name>
<feature type="transmembrane region" description="Helical" evidence="2">
    <location>
        <begin position="1491"/>
        <end position="1511"/>
    </location>
</feature>
<keyword evidence="3" id="KW-0732">Signal</keyword>